<dbReference type="GO" id="GO:0003677">
    <property type="term" value="F:DNA binding"/>
    <property type="evidence" value="ECO:0007669"/>
    <property type="project" value="UniProtKB-KW"/>
</dbReference>
<dbReference type="InterPro" id="IPR018362">
    <property type="entry name" value="CCAAT-binding_factor_CS"/>
</dbReference>
<dbReference type="AlphaFoldDB" id="A0AAW1JKU9"/>
<reference evidence="10 11" key="1">
    <citation type="submission" date="2024-03" db="EMBL/GenBank/DDBJ databases">
        <title>WGS assembly of Saponaria officinalis var. Norfolk2.</title>
        <authorList>
            <person name="Jenkins J."/>
            <person name="Shu S."/>
            <person name="Grimwood J."/>
            <person name="Barry K."/>
            <person name="Goodstein D."/>
            <person name="Schmutz J."/>
            <person name="Leebens-Mack J."/>
            <person name="Osbourn A."/>
        </authorList>
    </citation>
    <scope>NUCLEOTIDE SEQUENCE [LARGE SCALE GENOMIC DNA]</scope>
    <source>
        <strain evidence="11">cv. Norfolk2</strain>
        <strain evidence="10">JIC</strain>
        <tissue evidence="10">Leaf</tissue>
    </source>
</reference>
<dbReference type="GO" id="GO:0016602">
    <property type="term" value="C:CCAAT-binding factor complex"/>
    <property type="evidence" value="ECO:0007669"/>
    <property type="project" value="InterPro"/>
</dbReference>
<keyword evidence="4" id="KW-0010">Activator</keyword>
<evidence type="ECO:0000256" key="5">
    <source>
        <dbReference type="ARBA" id="ARBA00023163"/>
    </source>
</evidence>
<dbReference type="PROSITE" id="PS51152">
    <property type="entry name" value="NFYA_HAP2_2"/>
    <property type="match status" value="1"/>
</dbReference>
<evidence type="ECO:0000256" key="4">
    <source>
        <dbReference type="ARBA" id="ARBA00023159"/>
    </source>
</evidence>
<evidence type="ECO:0000256" key="8">
    <source>
        <dbReference type="RuleBase" id="RU367155"/>
    </source>
</evidence>
<proteinExistence type="inferred from homology"/>
<feature type="compositionally biased region" description="Gly residues" evidence="9">
    <location>
        <begin position="291"/>
        <end position="301"/>
    </location>
</feature>
<protein>
    <recommendedName>
        <fullName evidence="8">Nuclear transcription factor Y subunit</fullName>
    </recommendedName>
</protein>
<comment type="function">
    <text evidence="8">Component of the sequence-specific heterotrimeric transcription factor (NF-Y) which specifically recognizes a 5'-CCAAT-3' box motif found in the promoters of its target genes.</text>
</comment>
<keyword evidence="6 8" id="KW-0539">Nucleus</keyword>
<dbReference type="PROSITE" id="PS00686">
    <property type="entry name" value="NFYA_HAP2_1"/>
    <property type="match status" value="1"/>
</dbReference>
<feature type="compositionally biased region" description="Basic and acidic residues" evidence="9">
    <location>
        <begin position="231"/>
        <end position="244"/>
    </location>
</feature>
<comment type="subcellular location">
    <subcellularLocation>
        <location evidence="1 8">Nucleus</location>
    </subcellularLocation>
</comment>
<keyword evidence="3 8" id="KW-0238">DNA-binding</keyword>
<evidence type="ECO:0000313" key="10">
    <source>
        <dbReference type="EMBL" id="KAK9705519.1"/>
    </source>
</evidence>
<dbReference type="EMBL" id="JBDFQZ010000007">
    <property type="protein sequence ID" value="KAK9705520.1"/>
    <property type="molecule type" value="Genomic_DNA"/>
</dbReference>
<evidence type="ECO:0000256" key="6">
    <source>
        <dbReference type="ARBA" id="ARBA00023242"/>
    </source>
</evidence>
<dbReference type="Gene3D" id="6.10.250.2430">
    <property type="match status" value="1"/>
</dbReference>
<comment type="caution">
    <text evidence="10">The sequence shown here is derived from an EMBL/GenBank/DDBJ whole genome shotgun (WGS) entry which is preliminary data.</text>
</comment>
<dbReference type="EMBL" id="JBDFQZ010000007">
    <property type="protein sequence ID" value="KAK9705518.1"/>
    <property type="molecule type" value="Genomic_DNA"/>
</dbReference>
<feature type="region of interest" description="Disordered" evidence="9">
    <location>
        <begin position="291"/>
        <end position="316"/>
    </location>
</feature>
<dbReference type="SMART" id="SM00521">
    <property type="entry name" value="CBF"/>
    <property type="match status" value="1"/>
</dbReference>
<evidence type="ECO:0000256" key="1">
    <source>
        <dbReference type="ARBA" id="ARBA00004123"/>
    </source>
</evidence>
<keyword evidence="2 8" id="KW-0805">Transcription regulation</keyword>
<dbReference type="Pfam" id="PF02045">
    <property type="entry name" value="CBFB_NFYA"/>
    <property type="match status" value="1"/>
</dbReference>
<evidence type="ECO:0000313" key="11">
    <source>
        <dbReference type="Proteomes" id="UP001443914"/>
    </source>
</evidence>
<evidence type="ECO:0000256" key="3">
    <source>
        <dbReference type="ARBA" id="ARBA00023125"/>
    </source>
</evidence>
<dbReference type="InterPro" id="IPR001289">
    <property type="entry name" value="NFYA"/>
</dbReference>
<evidence type="ECO:0000256" key="7">
    <source>
        <dbReference type="ARBA" id="ARBA00025911"/>
    </source>
</evidence>
<dbReference type="PANTHER" id="PTHR12632">
    <property type="entry name" value="TRANSCRIPTION FACTOR NF-Y ALPHA-RELATED"/>
    <property type="match status" value="1"/>
</dbReference>
<sequence>MSEMYSNHRQWWNSNEQQMSESLSKNLSLKMDSPPNLGLNAMPLSFQLHEQDSSSSQSTQSNHDLTATAAAATARVDSQDQCMSSESGQEVNGGYNLSRMKPVYMMGYPDTACNTTHFDYSRTMTCMPHPCNDPYFNGLLSAYGSPPVIQTQIMGITSARLPLPVDISEDEPIYVNAKQYHGILRRRQSRAKLEAQNKLIKARKPYLHESRHRHALNRVRGTGGRFLSTKKAQESDSNLGHDTHSNSNSYSFGHNNNNVSTIRYESHHQTQCIETGNAFYQQTDGGFLGISSGGSRQGNGSGFMNNPTQHRAPVVR</sequence>
<feature type="region of interest" description="Disordered" evidence="9">
    <location>
        <begin position="49"/>
        <end position="72"/>
    </location>
</feature>
<keyword evidence="11" id="KW-1185">Reference proteome</keyword>
<dbReference type="PRINTS" id="PR00616">
    <property type="entry name" value="CCAATSUBUNTB"/>
</dbReference>
<keyword evidence="5 8" id="KW-0804">Transcription</keyword>
<comment type="subunit">
    <text evidence="7">Heterotrimeric transcription factor composed of three components, NF-YA, NF-YB and NF-YC. NF-YB and NF-YC must interact and dimerize for NF-YA association and DNA binding.</text>
</comment>
<evidence type="ECO:0000256" key="2">
    <source>
        <dbReference type="ARBA" id="ARBA00023015"/>
    </source>
</evidence>
<feature type="compositionally biased region" description="Low complexity" evidence="9">
    <location>
        <begin position="53"/>
        <end position="72"/>
    </location>
</feature>
<dbReference type="GO" id="GO:0003700">
    <property type="term" value="F:DNA-binding transcription factor activity"/>
    <property type="evidence" value="ECO:0007669"/>
    <property type="project" value="UniProtKB-UniRule"/>
</dbReference>
<name>A0AAW1JKU9_SAPOF</name>
<organism evidence="10 11">
    <name type="scientific">Saponaria officinalis</name>
    <name type="common">Common soapwort</name>
    <name type="synonym">Lychnis saponaria</name>
    <dbReference type="NCBI Taxonomy" id="3572"/>
    <lineage>
        <taxon>Eukaryota</taxon>
        <taxon>Viridiplantae</taxon>
        <taxon>Streptophyta</taxon>
        <taxon>Embryophyta</taxon>
        <taxon>Tracheophyta</taxon>
        <taxon>Spermatophyta</taxon>
        <taxon>Magnoliopsida</taxon>
        <taxon>eudicotyledons</taxon>
        <taxon>Gunneridae</taxon>
        <taxon>Pentapetalae</taxon>
        <taxon>Caryophyllales</taxon>
        <taxon>Caryophyllaceae</taxon>
        <taxon>Caryophylleae</taxon>
        <taxon>Saponaria</taxon>
    </lineage>
</organism>
<comment type="similarity">
    <text evidence="8">Belongs to the NFYA/HAP2 subunit family.</text>
</comment>
<feature type="region of interest" description="Disordered" evidence="9">
    <location>
        <begin position="230"/>
        <end position="252"/>
    </location>
</feature>
<accession>A0AAW1JKU9</accession>
<gene>
    <name evidence="10" type="ORF">RND81_07G063300</name>
</gene>
<dbReference type="Proteomes" id="UP001443914">
    <property type="component" value="Unassembled WGS sequence"/>
</dbReference>
<dbReference type="EMBL" id="JBDFQZ010000007">
    <property type="protein sequence ID" value="KAK9705519.1"/>
    <property type="molecule type" value="Genomic_DNA"/>
</dbReference>
<evidence type="ECO:0000256" key="9">
    <source>
        <dbReference type="SAM" id="MobiDB-lite"/>
    </source>
</evidence>